<organism evidence="1 2">
    <name type="scientific">Oharaeibacter diazotrophicus</name>
    <dbReference type="NCBI Taxonomy" id="1920512"/>
    <lineage>
        <taxon>Bacteria</taxon>
        <taxon>Pseudomonadati</taxon>
        <taxon>Pseudomonadota</taxon>
        <taxon>Alphaproteobacteria</taxon>
        <taxon>Hyphomicrobiales</taxon>
        <taxon>Pleomorphomonadaceae</taxon>
        <taxon>Oharaeibacter</taxon>
    </lineage>
</organism>
<dbReference type="EMBL" id="SNXY01000007">
    <property type="protein sequence ID" value="TDP85166.1"/>
    <property type="molecule type" value="Genomic_DNA"/>
</dbReference>
<accession>A0A4R6RHL8</accession>
<dbReference type="Proteomes" id="UP000294547">
    <property type="component" value="Unassembled WGS sequence"/>
</dbReference>
<dbReference type="AlphaFoldDB" id="A0A4R6RHL8"/>
<evidence type="ECO:0000313" key="2">
    <source>
        <dbReference type="Proteomes" id="UP000294547"/>
    </source>
</evidence>
<protein>
    <submittedName>
        <fullName evidence="1">Uncharacterized protein</fullName>
    </submittedName>
</protein>
<proteinExistence type="predicted"/>
<reference evidence="1 2" key="1">
    <citation type="submission" date="2019-03" db="EMBL/GenBank/DDBJ databases">
        <title>Genomic Encyclopedia of Type Strains, Phase IV (KMG-IV): sequencing the most valuable type-strain genomes for metagenomic binning, comparative biology and taxonomic classification.</title>
        <authorList>
            <person name="Goeker M."/>
        </authorList>
    </citation>
    <scope>NUCLEOTIDE SEQUENCE [LARGE SCALE GENOMIC DNA]</scope>
    <source>
        <strain evidence="1 2">DSM 102969</strain>
    </source>
</reference>
<dbReference type="OrthoDB" id="7999826at2"/>
<keyword evidence="2" id="KW-1185">Reference proteome</keyword>
<comment type="caution">
    <text evidence="1">The sequence shown here is derived from an EMBL/GenBank/DDBJ whole genome shotgun (WGS) entry which is preliminary data.</text>
</comment>
<gene>
    <name evidence="1" type="ORF">EDD54_2014</name>
</gene>
<sequence>MEFRYHPVRVRETREGTRFRIGRLTAIYSGDAEDVSHLVDRTYDYASPRELRWHLAERFAMPVAAVTLSGL</sequence>
<name>A0A4R6RHL8_9HYPH</name>
<evidence type="ECO:0000313" key="1">
    <source>
        <dbReference type="EMBL" id="TDP85166.1"/>
    </source>
</evidence>
<dbReference type="RefSeq" id="WP_126541033.1">
    <property type="nucleotide sequence ID" value="NZ_BSPM01000004.1"/>
</dbReference>